<accession>A0A2A6C8T0</accession>
<evidence type="ECO:0000313" key="3">
    <source>
        <dbReference type="EnsemblMetazoa" id="PPA33531.1"/>
    </source>
</evidence>
<sequence length="180" mass="20389">MAFELIFLIFSAFFSLLVLAISACAISCKSTVLLRIFRVFAVTYLVYLVEHRFLVHGILFVSEKTVTIPLHVGLSIHAVISVALLAIALYKERVMHTSFKGDTKAPKEDVEPVQLRSFAYPKEDTTVRNDDRIEEKSMTNSDSEISDRASGDQRDSTVDETDVRDHEDIYDHSLYAVEKK</sequence>
<name>A0A2A6C8T0_PRIPA</name>
<evidence type="ECO:0000256" key="2">
    <source>
        <dbReference type="SAM" id="Phobius"/>
    </source>
</evidence>
<keyword evidence="2" id="KW-0812">Transmembrane</keyword>
<feature type="transmembrane region" description="Helical" evidence="2">
    <location>
        <begin position="69"/>
        <end position="90"/>
    </location>
</feature>
<dbReference type="AlphaFoldDB" id="A0A2A6C8T0"/>
<evidence type="ECO:0000256" key="1">
    <source>
        <dbReference type="SAM" id="MobiDB-lite"/>
    </source>
</evidence>
<dbReference type="EnsemblMetazoa" id="PPA33531.1">
    <property type="protein sequence ID" value="PPA33531.1"/>
    <property type="gene ID" value="WBGene00271900"/>
</dbReference>
<dbReference type="Proteomes" id="UP000005239">
    <property type="component" value="Unassembled WGS sequence"/>
</dbReference>
<gene>
    <name evidence="3" type="primary">WBGene00271900</name>
</gene>
<proteinExistence type="predicted"/>
<evidence type="ECO:0000313" key="4">
    <source>
        <dbReference type="Proteomes" id="UP000005239"/>
    </source>
</evidence>
<feature type="region of interest" description="Disordered" evidence="1">
    <location>
        <begin position="121"/>
        <end position="167"/>
    </location>
</feature>
<feature type="compositionally biased region" description="Basic and acidic residues" evidence="1">
    <location>
        <begin position="145"/>
        <end position="167"/>
    </location>
</feature>
<feature type="transmembrane region" description="Helical" evidence="2">
    <location>
        <begin position="32"/>
        <end position="49"/>
    </location>
</feature>
<reference evidence="4" key="1">
    <citation type="journal article" date="2008" name="Nat. Genet.">
        <title>The Pristionchus pacificus genome provides a unique perspective on nematode lifestyle and parasitism.</title>
        <authorList>
            <person name="Dieterich C."/>
            <person name="Clifton S.W."/>
            <person name="Schuster L.N."/>
            <person name="Chinwalla A."/>
            <person name="Delehaunty K."/>
            <person name="Dinkelacker I."/>
            <person name="Fulton L."/>
            <person name="Fulton R."/>
            <person name="Godfrey J."/>
            <person name="Minx P."/>
            <person name="Mitreva M."/>
            <person name="Roeseler W."/>
            <person name="Tian H."/>
            <person name="Witte H."/>
            <person name="Yang S.P."/>
            <person name="Wilson R.K."/>
            <person name="Sommer R.J."/>
        </authorList>
    </citation>
    <scope>NUCLEOTIDE SEQUENCE [LARGE SCALE GENOMIC DNA]</scope>
    <source>
        <strain evidence="4">PS312</strain>
    </source>
</reference>
<feature type="compositionally biased region" description="Basic and acidic residues" evidence="1">
    <location>
        <begin position="121"/>
        <end position="137"/>
    </location>
</feature>
<keyword evidence="2" id="KW-0472">Membrane</keyword>
<keyword evidence="4" id="KW-1185">Reference proteome</keyword>
<feature type="transmembrane region" description="Helical" evidence="2">
    <location>
        <begin position="6"/>
        <end position="25"/>
    </location>
</feature>
<accession>A0A8R1UM14</accession>
<organism evidence="3 4">
    <name type="scientific">Pristionchus pacificus</name>
    <name type="common">Parasitic nematode worm</name>
    <dbReference type="NCBI Taxonomy" id="54126"/>
    <lineage>
        <taxon>Eukaryota</taxon>
        <taxon>Metazoa</taxon>
        <taxon>Ecdysozoa</taxon>
        <taxon>Nematoda</taxon>
        <taxon>Chromadorea</taxon>
        <taxon>Rhabditida</taxon>
        <taxon>Rhabditina</taxon>
        <taxon>Diplogasteromorpha</taxon>
        <taxon>Diplogasteroidea</taxon>
        <taxon>Neodiplogasteridae</taxon>
        <taxon>Pristionchus</taxon>
    </lineage>
</organism>
<keyword evidence="2" id="KW-1133">Transmembrane helix</keyword>
<protein>
    <submittedName>
        <fullName evidence="3">Uncharacterized protein</fullName>
    </submittedName>
</protein>
<reference evidence="3" key="2">
    <citation type="submission" date="2022-06" db="UniProtKB">
        <authorList>
            <consortium name="EnsemblMetazoa"/>
        </authorList>
    </citation>
    <scope>IDENTIFICATION</scope>
    <source>
        <strain evidence="3">PS312</strain>
    </source>
</reference>